<dbReference type="EMBL" id="MU864438">
    <property type="protein sequence ID" value="KAK4185855.1"/>
    <property type="molecule type" value="Genomic_DNA"/>
</dbReference>
<feature type="region of interest" description="Disordered" evidence="1">
    <location>
        <begin position="1"/>
        <end position="26"/>
    </location>
</feature>
<name>A0AAN6WR08_9PEZI</name>
<gene>
    <name evidence="3" type="ORF">QBC35DRAFT_524669</name>
</gene>
<keyword evidence="4" id="KW-1185">Reference proteome</keyword>
<proteinExistence type="predicted"/>
<dbReference type="AlphaFoldDB" id="A0AAN6WR08"/>
<dbReference type="Gene3D" id="1.25.40.10">
    <property type="entry name" value="Tetratricopeptide repeat domain"/>
    <property type="match status" value="1"/>
</dbReference>
<dbReference type="InterPro" id="IPR011990">
    <property type="entry name" value="TPR-like_helical_dom_sf"/>
</dbReference>
<evidence type="ECO:0000313" key="4">
    <source>
        <dbReference type="Proteomes" id="UP001302126"/>
    </source>
</evidence>
<reference evidence="3" key="1">
    <citation type="journal article" date="2023" name="Mol. Phylogenet. Evol.">
        <title>Genome-scale phylogeny and comparative genomics of the fungal order Sordariales.</title>
        <authorList>
            <person name="Hensen N."/>
            <person name="Bonometti L."/>
            <person name="Westerberg I."/>
            <person name="Brannstrom I.O."/>
            <person name="Guillou S."/>
            <person name="Cros-Aarteil S."/>
            <person name="Calhoun S."/>
            <person name="Haridas S."/>
            <person name="Kuo A."/>
            <person name="Mondo S."/>
            <person name="Pangilinan J."/>
            <person name="Riley R."/>
            <person name="LaButti K."/>
            <person name="Andreopoulos B."/>
            <person name="Lipzen A."/>
            <person name="Chen C."/>
            <person name="Yan M."/>
            <person name="Daum C."/>
            <person name="Ng V."/>
            <person name="Clum A."/>
            <person name="Steindorff A."/>
            <person name="Ohm R.A."/>
            <person name="Martin F."/>
            <person name="Silar P."/>
            <person name="Natvig D.O."/>
            <person name="Lalanne C."/>
            <person name="Gautier V."/>
            <person name="Ament-Velasquez S.L."/>
            <person name="Kruys A."/>
            <person name="Hutchinson M.I."/>
            <person name="Powell A.J."/>
            <person name="Barry K."/>
            <person name="Miller A.N."/>
            <person name="Grigoriev I.V."/>
            <person name="Debuchy R."/>
            <person name="Gladieux P."/>
            <person name="Hiltunen Thoren M."/>
            <person name="Johannesson H."/>
        </authorList>
    </citation>
    <scope>NUCLEOTIDE SEQUENCE</scope>
    <source>
        <strain evidence="3">PSN309</strain>
    </source>
</reference>
<dbReference type="SUPFAM" id="SSF48452">
    <property type="entry name" value="TPR-like"/>
    <property type="match status" value="1"/>
</dbReference>
<dbReference type="Pfam" id="PF14737">
    <property type="entry name" value="DUF4470"/>
    <property type="match status" value="1"/>
</dbReference>
<feature type="compositionally biased region" description="Basic and acidic residues" evidence="1">
    <location>
        <begin position="13"/>
        <end position="26"/>
    </location>
</feature>
<evidence type="ECO:0000313" key="3">
    <source>
        <dbReference type="EMBL" id="KAK4185855.1"/>
    </source>
</evidence>
<dbReference type="SMART" id="SM00028">
    <property type="entry name" value="TPR"/>
    <property type="match status" value="3"/>
</dbReference>
<accession>A0AAN6WR08</accession>
<evidence type="ECO:0000259" key="2">
    <source>
        <dbReference type="Pfam" id="PF14737"/>
    </source>
</evidence>
<evidence type="ECO:0000256" key="1">
    <source>
        <dbReference type="SAM" id="MobiDB-lite"/>
    </source>
</evidence>
<reference evidence="3" key="2">
    <citation type="submission" date="2023-05" db="EMBL/GenBank/DDBJ databases">
        <authorList>
            <consortium name="Lawrence Berkeley National Laboratory"/>
            <person name="Steindorff A."/>
            <person name="Hensen N."/>
            <person name="Bonometti L."/>
            <person name="Westerberg I."/>
            <person name="Brannstrom I.O."/>
            <person name="Guillou S."/>
            <person name="Cros-Aarteil S."/>
            <person name="Calhoun S."/>
            <person name="Haridas S."/>
            <person name="Kuo A."/>
            <person name="Mondo S."/>
            <person name="Pangilinan J."/>
            <person name="Riley R."/>
            <person name="Labutti K."/>
            <person name="Andreopoulos B."/>
            <person name="Lipzen A."/>
            <person name="Chen C."/>
            <person name="Yanf M."/>
            <person name="Daum C."/>
            <person name="Ng V."/>
            <person name="Clum A."/>
            <person name="Ohm R."/>
            <person name="Martin F."/>
            <person name="Silar P."/>
            <person name="Natvig D."/>
            <person name="Lalanne C."/>
            <person name="Gautier V."/>
            <person name="Ament-Velasquez S.L."/>
            <person name="Kruys A."/>
            <person name="Hutchinson M.I."/>
            <person name="Powell A.J."/>
            <person name="Barry K."/>
            <person name="Miller A.N."/>
            <person name="Grigoriev I.V."/>
            <person name="Debuchy R."/>
            <person name="Gladieux P."/>
            <person name="Thoren M.H."/>
            <person name="Johannesson H."/>
        </authorList>
    </citation>
    <scope>NUCLEOTIDE SEQUENCE</scope>
    <source>
        <strain evidence="3">PSN309</strain>
    </source>
</reference>
<comment type="caution">
    <text evidence="3">The sequence shown here is derived from an EMBL/GenBank/DDBJ whole genome shotgun (WGS) entry which is preliminary data.</text>
</comment>
<feature type="domain" description="DUF4470" evidence="2">
    <location>
        <begin position="172"/>
        <end position="255"/>
    </location>
</feature>
<dbReference type="InterPro" id="IPR019734">
    <property type="entry name" value="TPR_rpt"/>
</dbReference>
<dbReference type="InterPro" id="IPR027974">
    <property type="entry name" value="DUF4470"/>
</dbReference>
<organism evidence="3 4">
    <name type="scientific">Podospora australis</name>
    <dbReference type="NCBI Taxonomy" id="1536484"/>
    <lineage>
        <taxon>Eukaryota</taxon>
        <taxon>Fungi</taxon>
        <taxon>Dikarya</taxon>
        <taxon>Ascomycota</taxon>
        <taxon>Pezizomycotina</taxon>
        <taxon>Sordariomycetes</taxon>
        <taxon>Sordariomycetidae</taxon>
        <taxon>Sordariales</taxon>
        <taxon>Podosporaceae</taxon>
        <taxon>Podospora</taxon>
    </lineage>
</organism>
<dbReference type="Proteomes" id="UP001302126">
    <property type="component" value="Unassembled WGS sequence"/>
</dbReference>
<protein>
    <submittedName>
        <fullName evidence="3">Tetratricopeptide</fullName>
    </submittedName>
</protein>
<sequence length="799" mass="89006">MAPTASGDLSTSEEARQHGDELYRKGDLSGAETSYKLAAKLAPNDPSPLSNLSSVKFEQGQYSAAAAYIHEALELSEAFPLDEAAKRKRELLYLRLAKCHAHEGKFAEAEEAAQQLSDQQSSASLKSGLGAVNAWRTSEVSKDKTAHWRKVLDRLPRYKAHLENAAEYYAIGHDTAESLADKELLGSSSPQDSLSLMFYGSGDARHVFSTFLRLAFNERKAKKKQFKGIHLTVLDLKPAAIGRTLLLLEMCCTYQMLRTQKVPGYEDLPTIMAYIYATPIISAAVNEKIRQHIEATRKQVVYVLRQWQIPMADQVPYLRTKIVRRTSLSAATPGIVPLMEAYEEAAPDAAKKLGVYIDENRVTNPTLVDLDFTRATEGQRENDVPNFEEDPLYLATSLIPSTNESALQTIATFFDVVALSLILLSKRMKVEALVGEMSEVMERIRWSCLDSRAHPCGVSNLRFTVLLNPPMFEDHADFQSKYFLMHQDKQLTDHFALKRRPRDDGAPDDGSDPFSMMMGMMGMMGMPGGATGFVTEGYIVWDQVPARKLLPKQGLLPRAHLYSPLNLAAFMRLVAHLSSIGYPSHWLSAVLEALCSGEITTTARAPRQVTADKFDVDDPHPATKMTVAPWRADFTTTLGVWSRLLPFGFVVPPASIPGPDEVGEYSVTFPPLRADADDYLRSPHFVLVFWDSRKGGASKAGRKGILRKILLNDETGFQMKEAAEKRKTGIHVFSSLHYDSDTETARWWCHMDAMKSLIDDVYSECEVFIWRADSWEQVTEGVAANTGVSFLGPWTRGDA</sequence>